<dbReference type="AlphaFoldDB" id="A0A1A9W591"/>
<reference evidence="3" key="1">
    <citation type="submission" date="2014-03" db="EMBL/GenBank/DDBJ databases">
        <authorList>
            <person name="Aksoy S."/>
            <person name="Warren W."/>
            <person name="Wilson R.K."/>
        </authorList>
    </citation>
    <scope>NUCLEOTIDE SEQUENCE [LARGE SCALE GENOMIC DNA]</scope>
    <source>
        <strain evidence="3">IAEA</strain>
    </source>
</reference>
<accession>A0A1A9W591</accession>
<dbReference type="Proteomes" id="UP000091820">
    <property type="component" value="Unassembled WGS sequence"/>
</dbReference>
<feature type="compositionally biased region" description="Basic and acidic residues" evidence="1">
    <location>
        <begin position="389"/>
        <end position="407"/>
    </location>
</feature>
<sequence length="456" mass="53467">MDSSKAPKTQPKIIRRVRLHKTKSLPRSNVGVSDDKRDHSLHDPLFQSVDDNWREKPNTQKPAVLTAVSFIDNIGEKKDSKIQRLAIAICVDYKQTRCEEDIKLKLLKMESAVFEDCHVLLENFVKNGNPYFESFCVQWKFMMFQHVYTVQSSTIEIIQTTNAIFHIAKRTVCGRNSIGDKVEDGVNNDERCLLRRIGGLYLMYSIYFKQPTKQYVKVQVSLQTWKELTDFVKSLPPLPNTDEVRYVFWKLYKSDAFRFTAVDYHLGLENLVEYDRIDDLENLNSEEYPLRLHLMYKLHEVSEIRDKLPELIKMEDQYNVLKRKIAKNHQISSQALPPTKIFYEIKSVFQTIQELITGPSSSTKNSSDCHSSRRELKRKAATFVEDKEETSSEDIRKKDERQKTEYKRTLRRMSCRSIFAEKLPQHVLNDLEKSSEEEQVDEEISDVDNEENEKDN</sequence>
<organism evidence="2 3">
    <name type="scientific">Glossina brevipalpis</name>
    <dbReference type="NCBI Taxonomy" id="37001"/>
    <lineage>
        <taxon>Eukaryota</taxon>
        <taxon>Metazoa</taxon>
        <taxon>Ecdysozoa</taxon>
        <taxon>Arthropoda</taxon>
        <taxon>Hexapoda</taxon>
        <taxon>Insecta</taxon>
        <taxon>Pterygota</taxon>
        <taxon>Neoptera</taxon>
        <taxon>Endopterygota</taxon>
        <taxon>Diptera</taxon>
        <taxon>Brachycera</taxon>
        <taxon>Muscomorpha</taxon>
        <taxon>Hippoboscoidea</taxon>
        <taxon>Glossinidae</taxon>
        <taxon>Glossina</taxon>
    </lineage>
</organism>
<proteinExistence type="predicted"/>
<dbReference type="GO" id="GO:0042795">
    <property type="term" value="P:snRNA transcription by RNA polymerase II"/>
    <property type="evidence" value="ECO:0007669"/>
    <property type="project" value="TreeGrafter"/>
</dbReference>
<dbReference type="GO" id="GO:0019185">
    <property type="term" value="C:snRNA-activating protein complex"/>
    <property type="evidence" value="ECO:0007669"/>
    <property type="project" value="TreeGrafter"/>
</dbReference>
<reference evidence="2" key="2">
    <citation type="submission" date="2020-05" db="UniProtKB">
        <authorList>
            <consortium name="EnsemblMetazoa"/>
        </authorList>
    </citation>
    <scope>IDENTIFICATION</scope>
    <source>
        <strain evidence="2">IAEA</strain>
    </source>
</reference>
<feature type="region of interest" description="Disordered" evidence="1">
    <location>
        <begin position="426"/>
        <end position="456"/>
    </location>
</feature>
<dbReference type="PANTHER" id="PTHR15131">
    <property type="entry name" value="SMALL NUCLEAR RNA ACTIVATING COMPLEX, POLYPEPTIDE 1"/>
    <property type="match status" value="1"/>
</dbReference>
<dbReference type="InterPro" id="IPR019188">
    <property type="entry name" value="SNAPC1"/>
</dbReference>
<feature type="compositionally biased region" description="Polar residues" evidence="1">
    <location>
        <begin position="359"/>
        <end position="369"/>
    </location>
</feature>
<dbReference type="GO" id="GO:0042796">
    <property type="term" value="P:snRNA transcription by RNA polymerase III"/>
    <property type="evidence" value="ECO:0007669"/>
    <property type="project" value="TreeGrafter"/>
</dbReference>
<name>A0A1A9W591_9MUSC</name>
<protein>
    <recommendedName>
        <fullName evidence="4">snRNA-activating protein complex subunit 1</fullName>
    </recommendedName>
</protein>
<keyword evidence="3" id="KW-1185">Reference proteome</keyword>
<dbReference type="EnsemblMetazoa" id="GBRI006840-RA">
    <property type="protein sequence ID" value="GBRI006840-PA"/>
    <property type="gene ID" value="GBRI006840"/>
</dbReference>
<dbReference type="VEuPathDB" id="VectorBase:GBRI006840"/>
<evidence type="ECO:0000256" key="1">
    <source>
        <dbReference type="SAM" id="MobiDB-lite"/>
    </source>
</evidence>
<evidence type="ECO:0000313" key="3">
    <source>
        <dbReference type="Proteomes" id="UP000091820"/>
    </source>
</evidence>
<dbReference type="STRING" id="37001.A0A1A9W591"/>
<dbReference type="PANTHER" id="PTHR15131:SF3">
    <property type="entry name" value="SNRNA-ACTIVATING PROTEIN COMPLEX SUBUNIT 1"/>
    <property type="match status" value="1"/>
</dbReference>
<feature type="compositionally biased region" description="Acidic residues" evidence="1">
    <location>
        <begin position="437"/>
        <end position="456"/>
    </location>
</feature>
<evidence type="ECO:0008006" key="4">
    <source>
        <dbReference type="Google" id="ProtNLM"/>
    </source>
</evidence>
<dbReference type="GO" id="GO:0043565">
    <property type="term" value="F:sequence-specific DNA binding"/>
    <property type="evidence" value="ECO:0007669"/>
    <property type="project" value="TreeGrafter"/>
</dbReference>
<evidence type="ECO:0000313" key="2">
    <source>
        <dbReference type="EnsemblMetazoa" id="GBRI006840-PA"/>
    </source>
</evidence>
<feature type="region of interest" description="Disordered" evidence="1">
    <location>
        <begin position="359"/>
        <end position="407"/>
    </location>
</feature>
<dbReference type="Pfam" id="PF09808">
    <property type="entry name" value="SNAPC1"/>
    <property type="match status" value="1"/>
</dbReference>